<evidence type="ECO:0000256" key="4">
    <source>
        <dbReference type="ARBA" id="ARBA00022679"/>
    </source>
</evidence>
<proteinExistence type="inferred from homology"/>
<dbReference type="Proteomes" id="UP000468901">
    <property type="component" value="Unassembled WGS sequence"/>
</dbReference>
<dbReference type="GO" id="GO:0016212">
    <property type="term" value="F:kynurenine-oxoglutarate transaminase activity"/>
    <property type="evidence" value="ECO:0007669"/>
    <property type="project" value="TreeGrafter"/>
</dbReference>
<protein>
    <submittedName>
        <fullName evidence="7">Aminotransferase</fullName>
    </submittedName>
</protein>
<dbReference type="NCBIfam" id="NF006488">
    <property type="entry name" value="PRK08912.1"/>
    <property type="match status" value="1"/>
</dbReference>
<dbReference type="PANTHER" id="PTHR43807">
    <property type="entry name" value="FI04487P"/>
    <property type="match status" value="1"/>
</dbReference>
<evidence type="ECO:0000256" key="3">
    <source>
        <dbReference type="ARBA" id="ARBA00022576"/>
    </source>
</evidence>
<dbReference type="GO" id="GO:0005737">
    <property type="term" value="C:cytoplasm"/>
    <property type="evidence" value="ECO:0007669"/>
    <property type="project" value="TreeGrafter"/>
</dbReference>
<name>A0A6N6VIC0_9HYPH</name>
<keyword evidence="4 7" id="KW-0808">Transferase</keyword>
<keyword evidence="3 7" id="KW-0032">Aminotransferase</keyword>
<gene>
    <name evidence="7" type="ORF">F2P47_08535</name>
</gene>
<dbReference type="CDD" id="cd00609">
    <property type="entry name" value="AAT_like"/>
    <property type="match status" value="1"/>
</dbReference>
<dbReference type="InterPro" id="IPR015424">
    <property type="entry name" value="PyrdxlP-dep_Trfase"/>
</dbReference>
<dbReference type="InterPro" id="IPR004839">
    <property type="entry name" value="Aminotransferase_I/II_large"/>
</dbReference>
<evidence type="ECO:0000259" key="6">
    <source>
        <dbReference type="Pfam" id="PF00155"/>
    </source>
</evidence>
<sequence>MRPVNSVFGNLGTTIFTVMSALAVEHGAINLGQGFPDDEGPDDVRAAAAKALIDGPNQYPPMPGVPALRQAVAVANKRFYGLDIDWQKEVLVTSGATEALGDCLMGLLNPGDEAIILEPAYDSYKPMIEAMGAKVVSVALEPPFWSLPIEKLASAFSDKTKLILLNTPMNPTGKVFTLVELQAIADLVVRHDAYAVCDEVYEHLVFSGHRHIPLMTLPGMRERCVRIGSAGKTFSLTGWKIGYITGPEHLMTPIMKAHQFVTFTTPPALQTAIAFGLGKEDSYFEALASSLEAKRDLMAAGLREVGFDVLPTDGTYFITVDFRPLGFNGTDEEFCRDITVKAKVAAIPLSAFYAPDAPQVPRHLVRFCFCKQDAIITEAGARLKDYAARS</sequence>
<dbReference type="PANTHER" id="PTHR43807:SF20">
    <property type="entry name" value="FI04487P"/>
    <property type="match status" value="1"/>
</dbReference>
<evidence type="ECO:0000313" key="8">
    <source>
        <dbReference type="Proteomes" id="UP000468901"/>
    </source>
</evidence>
<feature type="domain" description="Aminotransferase class I/classII large" evidence="6">
    <location>
        <begin position="29"/>
        <end position="374"/>
    </location>
</feature>
<accession>A0A6N6VIC0</accession>
<dbReference type="Gene3D" id="3.90.1150.10">
    <property type="entry name" value="Aspartate Aminotransferase, domain 1"/>
    <property type="match status" value="1"/>
</dbReference>
<dbReference type="InterPro" id="IPR015421">
    <property type="entry name" value="PyrdxlP-dep_Trfase_major"/>
</dbReference>
<evidence type="ECO:0000313" key="7">
    <source>
        <dbReference type="EMBL" id="KAB7740563.1"/>
    </source>
</evidence>
<evidence type="ECO:0000256" key="5">
    <source>
        <dbReference type="ARBA" id="ARBA00022898"/>
    </source>
</evidence>
<reference evidence="7 8" key="1">
    <citation type="submission" date="2019-09" db="EMBL/GenBank/DDBJ databases">
        <title>Parvibaculum sedimenti sp. nov., isolated from sediment.</title>
        <authorList>
            <person name="Wang Y."/>
        </authorList>
    </citation>
    <scope>NUCLEOTIDE SEQUENCE [LARGE SCALE GENOMIC DNA]</scope>
    <source>
        <strain evidence="7 8">HXT-9</strain>
    </source>
</reference>
<comment type="cofactor">
    <cofactor evidence="1">
        <name>pyridoxal 5'-phosphate</name>
        <dbReference type="ChEBI" id="CHEBI:597326"/>
    </cofactor>
</comment>
<dbReference type="FunFam" id="3.40.640.10:FF:000024">
    <property type="entry name" value="Kynurenine--oxoglutarate transaminase 3"/>
    <property type="match status" value="1"/>
</dbReference>
<dbReference type="SUPFAM" id="SSF53383">
    <property type="entry name" value="PLP-dependent transferases"/>
    <property type="match status" value="1"/>
</dbReference>
<keyword evidence="5" id="KW-0663">Pyridoxal phosphate</keyword>
<comment type="caution">
    <text evidence="7">The sequence shown here is derived from an EMBL/GenBank/DDBJ whole genome shotgun (WGS) entry which is preliminary data.</text>
</comment>
<dbReference type="EMBL" id="WESC01000006">
    <property type="protein sequence ID" value="KAB7740563.1"/>
    <property type="molecule type" value="Genomic_DNA"/>
</dbReference>
<dbReference type="GO" id="GO:0030170">
    <property type="term" value="F:pyridoxal phosphate binding"/>
    <property type="evidence" value="ECO:0007669"/>
    <property type="project" value="InterPro"/>
</dbReference>
<dbReference type="RefSeq" id="WP_152215927.1">
    <property type="nucleotide sequence ID" value="NZ_WESC01000006.1"/>
</dbReference>
<dbReference type="InterPro" id="IPR051326">
    <property type="entry name" value="Kynurenine-oxoglutarate_AT"/>
</dbReference>
<dbReference type="AlphaFoldDB" id="A0A6N6VIC0"/>
<dbReference type="Pfam" id="PF00155">
    <property type="entry name" value="Aminotran_1_2"/>
    <property type="match status" value="1"/>
</dbReference>
<keyword evidence="8" id="KW-1185">Reference proteome</keyword>
<dbReference type="InterPro" id="IPR015422">
    <property type="entry name" value="PyrdxlP-dep_Trfase_small"/>
</dbReference>
<evidence type="ECO:0000256" key="1">
    <source>
        <dbReference type="ARBA" id="ARBA00001933"/>
    </source>
</evidence>
<evidence type="ECO:0000256" key="2">
    <source>
        <dbReference type="ARBA" id="ARBA00007441"/>
    </source>
</evidence>
<comment type="similarity">
    <text evidence="2">Belongs to the class-I pyridoxal-phosphate-dependent aminotransferase family.</text>
</comment>
<organism evidence="7 8">
    <name type="scientific">Parvibaculum sedimenti</name>
    <dbReference type="NCBI Taxonomy" id="2608632"/>
    <lineage>
        <taxon>Bacteria</taxon>
        <taxon>Pseudomonadati</taxon>
        <taxon>Pseudomonadota</taxon>
        <taxon>Alphaproteobacteria</taxon>
        <taxon>Hyphomicrobiales</taxon>
        <taxon>Parvibaculaceae</taxon>
        <taxon>Parvibaculum</taxon>
    </lineage>
</organism>
<dbReference type="Gene3D" id="3.40.640.10">
    <property type="entry name" value="Type I PLP-dependent aspartate aminotransferase-like (Major domain)"/>
    <property type="match status" value="1"/>
</dbReference>